<name>A0A3G2S2Q1_MALR7</name>
<feature type="compositionally biased region" description="Basic residues" evidence="15">
    <location>
        <begin position="926"/>
        <end position="937"/>
    </location>
</feature>
<gene>
    <name evidence="17" type="primary">klp6</name>
    <name evidence="17" type="ORF">DNF11_1305</name>
</gene>
<evidence type="ECO:0000256" key="8">
    <source>
        <dbReference type="ARBA" id="ARBA00022989"/>
    </source>
</evidence>
<evidence type="ECO:0000256" key="11">
    <source>
        <dbReference type="ARBA" id="ARBA00023175"/>
    </source>
</evidence>
<keyword evidence="14" id="KW-0256">Endoplasmic reticulum</keyword>
<keyword evidence="9" id="KW-0175">Coiled coil</keyword>
<comment type="similarity">
    <text evidence="14">Belongs to the class VI-like SAM-binding methyltransferase superfamily. Isoprenylcysteine carboxyl methyltransferase family.</text>
</comment>
<dbReference type="InterPro" id="IPR036961">
    <property type="entry name" value="Kinesin_motor_dom_sf"/>
</dbReference>
<dbReference type="GO" id="GO:0005634">
    <property type="term" value="C:nucleus"/>
    <property type="evidence" value="ECO:0007669"/>
    <property type="project" value="UniProtKB-ARBA"/>
</dbReference>
<evidence type="ECO:0000313" key="17">
    <source>
        <dbReference type="EMBL" id="AYO42255.1"/>
    </source>
</evidence>
<evidence type="ECO:0000256" key="12">
    <source>
        <dbReference type="ARBA" id="ARBA00023212"/>
    </source>
</evidence>
<feature type="transmembrane region" description="Helical" evidence="14">
    <location>
        <begin position="61"/>
        <end position="80"/>
    </location>
</feature>
<dbReference type="GO" id="GO:0035371">
    <property type="term" value="C:microtubule plus-end"/>
    <property type="evidence" value="ECO:0007669"/>
    <property type="project" value="UniProtKB-ARBA"/>
</dbReference>
<keyword evidence="10 14" id="KW-0472">Membrane</keyword>
<comment type="similarity">
    <text evidence="13">Belongs to the TRAFAC class myosin-kinesin ATPase superfamily. Kinesin family.</text>
</comment>
<dbReference type="FunFam" id="3.40.850.10:FF:000090">
    <property type="entry name" value="Kinesin-like protein"/>
    <property type="match status" value="1"/>
</dbReference>
<feature type="compositionally biased region" description="Pro residues" evidence="15">
    <location>
        <begin position="1023"/>
        <end position="1033"/>
    </location>
</feature>
<dbReference type="AlphaFoldDB" id="A0A3G2S2Q1"/>
<feature type="compositionally biased region" description="Acidic residues" evidence="15">
    <location>
        <begin position="1051"/>
        <end position="1067"/>
    </location>
</feature>
<dbReference type="InterPro" id="IPR027640">
    <property type="entry name" value="Kinesin-like_fam"/>
</dbReference>
<dbReference type="Gene3D" id="1.20.120.1630">
    <property type="match status" value="1"/>
</dbReference>
<keyword evidence="3" id="KW-0963">Cytoplasm</keyword>
<dbReference type="GO" id="GO:0010970">
    <property type="term" value="P:transport along microtubule"/>
    <property type="evidence" value="ECO:0007669"/>
    <property type="project" value="UniProtKB-ARBA"/>
</dbReference>
<keyword evidence="14" id="KW-0808">Transferase</keyword>
<evidence type="ECO:0000256" key="7">
    <source>
        <dbReference type="ARBA" id="ARBA00022840"/>
    </source>
</evidence>
<feature type="transmembrane region" description="Helical" evidence="14">
    <location>
        <begin position="27"/>
        <end position="49"/>
    </location>
</feature>
<keyword evidence="5" id="KW-0493">Microtubule</keyword>
<dbReference type="PROSITE" id="PS00411">
    <property type="entry name" value="KINESIN_MOTOR_1"/>
    <property type="match status" value="1"/>
</dbReference>
<dbReference type="EMBL" id="CP033149">
    <property type="protein sequence ID" value="AYO42255.1"/>
    <property type="molecule type" value="Genomic_DNA"/>
</dbReference>
<dbReference type="GO" id="GO:0033047">
    <property type="term" value="P:regulation of mitotic sister chromatid segregation"/>
    <property type="evidence" value="ECO:0007669"/>
    <property type="project" value="UniProtKB-ARBA"/>
</dbReference>
<evidence type="ECO:0000256" key="5">
    <source>
        <dbReference type="ARBA" id="ARBA00022701"/>
    </source>
</evidence>
<comment type="catalytic activity">
    <reaction evidence="14">
        <text>[protein]-C-terminal S-[(2E,6E)-farnesyl]-L-cysteine + S-adenosyl-L-methionine = [protein]-C-terminal S-[(2E,6E)-farnesyl]-L-cysteine methyl ester + S-adenosyl-L-homocysteine</text>
        <dbReference type="Rhea" id="RHEA:21672"/>
        <dbReference type="Rhea" id="RHEA-COMP:12125"/>
        <dbReference type="Rhea" id="RHEA-COMP:12126"/>
        <dbReference type="ChEBI" id="CHEBI:57856"/>
        <dbReference type="ChEBI" id="CHEBI:59789"/>
        <dbReference type="ChEBI" id="CHEBI:90510"/>
        <dbReference type="ChEBI" id="CHEBI:90511"/>
        <dbReference type="EC" id="2.1.1.100"/>
    </reaction>
</comment>
<keyword evidence="4 14" id="KW-0812">Transmembrane</keyword>
<keyword evidence="14" id="KW-0949">S-adenosyl-L-methionine</keyword>
<keyword evidence="7 13" id="KW-0067">ATP-binding</keyword>
<dbReference type="GO" id="GO:0032259">
    <property type="term" value="P:methylation"/>
    <property type="evidence" value="ECO:0007669"/>
    <property type="project" value="UniProtKB-KW"/>
</dbReference>
<accession>A0A3G2S2Q1</accession>
<feature type="transmembrane region" description="Helical" evidence="14">
    <location>
        <begin position="182"/>
        <end position="206"/>
    </location>
</feature>
<feature type="binding site" evidence="13">
    <location>
        <begin position="401"/>
        <end position="408"/>
    </location>
    <ligand>
        <name>ATP</name>
        <dbReference type="ChEBI" id="CHEBI:30616"/>
    </ligand>
</feature>
<dbReference type="CDD" id="cd01370">
    <property type="entry name" value="KISc_KIP3_like"/>
    <property type="match status" value="1"/>
</dbReference>
<dbReference type="SUPFAM" id="SSF52540">
    <property type="entry name" value="P-loop containing nucleoside triphosphate hydrolases"/>
    <property type="match status" value="1"/>
</dbReference>
<comment type="subcellular location">
    <subcellularLocation>
        <location evidence="2">Cytoplasm</location>
        <location evidence="2">Cytoskeleton</location>
    </subcellularLocation>
    <subcellularLocation>
        <location evidence="14">Endoplasmic reticulum membrane</location>
        <topology evidence="14">Multi-pass membrane protein</topology>
    </subcellularLocation>
    <subcellularLocation>
        <location evidence="1">Membrane</location>
        <topology evidence="1">Multi-pass membrane protein</topology>
    </subcellularLocation>
</comment>
<evidence type="ECO:0000256" key="6">
    <source>
        <dbReference type="ARBA" id="ARBA00022741"/>
    </source>
</evidence>
<dbReference type="GO" id="GO:0004671">
    <property type="term" value="F:protein C-terminal S-isoprenylcysteine carboxyl O-methyltransferase activity"/>
    <property type="evidence" value="ECO:0007669"/>
    <property type="project" value="UniProtKB-EC"/>
</dbReference>
<protein>
    <recommendedName>
        <fullName evidence="14">Protein-S-isoprenylcysteine O-methyltransferase</fullName>
        <ecNumber evidence="14">2.1.1.100</ecNumber>
    </recommendedName>
</protein>
<feature type="transmembrane region" description="Helical" evidence="14">
    <location>
        <begin position="119"/>
        <end position="139"/>
    </location>
</feature>
<dbReference type="OrthoDB" id="3176171at2759"/>
<feature type="region of interest" description="Disordered" evidence="15">
    <location>
        <begin position="908"/>
        <end position="1082"/>
    </location>
</feature>
<keyword evidence="11 13" id="KW-0505">Motor protein</keyword>
<dbReference type="InterPro" id="IPR001752">
    <property type="entry name" value="Kinesin_motor_dom"/>
</dbReference>
<dbReference type="Gene3D" id="3.40.850.10">
    <property type="entry name" value="Kinesin motor domain"/>
    <property type="match status" value="1"/>
</dbReference>
<evidence type="ECO:0000259" key="16">
    <source>
        <dbReference type="PROSITE" id="PS50067"/>
    </source>
</evidence>
<keyword evidence="8 14" id="KW-1133">Transmembrane helix</keyword>
<dbReference type="GO" id="GO:0005789">
    <property type="term" value="C:endoplasmic reticulum membrane"/>
    <property type="evidence" value="ECO:0007669"/>
    <property type="project" value="UniProtKB-SubCell"/>
</dbReference>
<dbReference type="InterPro" id="IPR027417">
    <property type="entry name" value="P-loop_NTPase"/>
</dbReference>
<dbReference type="GO" id="GO:0051656">
    <property type="term" value="P:establishment of organelle localization"/>
    <property type="evidence" value="ECO:0007669"/>
    <property type="project" value="UniProtKB-ARBA"/>
</dbReference>
<dbReference type="EC" id="2.1.1.100" evidence="14"/>
<dbReference type="GO" id="GO:0070462">
    <property type="term" value="P:plus-end specific microtubule depolymerization"/>
    <property type="evidence" value="ECO:0007669"/>
    <property type="project" value="UniProtKB-ARBA"/>
</dbReference>
<dbReference type="STRING" id="425264.A0A3G2S2Q1"/>
<dbReference type="PANTHER" id="PTHR47968">
    <property type="entry name" value="CENTROMERE PROTEIN E"/>
    <property type="match status" value="1"/>
</dbReference>
<evidence type="ECO:0000256" key="2">
    <source>
        <dbReference type="ARBA" id="ARBA00004245"/>
    </source>
</evidence>
<dbReference type="Proteomes" id="UP000269793">
    <property type="component" value="Chromosome II"/>
</dbReference>
<evidence type="ECO:0000256" key="4">
    <source>
        <dbReference type="ARBA" id="ARBA00022692"/>
    </source>
</evidence>
<evidence type="ECO:0000256" key="13">
    <source>
        <dbReference type="PROSITE-ProRule" id="PRU00283"/>
    </source>
</evidence>
<organism evidence="17 18">
    <name type="scientific">Malassezia restricta (strain ATCC 96810 / NBRC 103918 / CBS 7877)</name>
    <name type="common">Seborrheic dermatitis infection agent</name>
    <dbReference type="NCBI Taxonomy" id="425264"/>
    <lineage>
        <taxon>Eukaryota</taxon>
        <taxon>Fungi</taxon>
        <taxon>Dikarya</taxon>
        <taxon>Basidiomycota</taxon>
        <taxon>Ustilaginomycotina</taxon>
        <taxon>Malasseziomycetes</taxon>
        <taxon>Malasseziales</taxon>
        <taxon>Malasseziaceae</taxon>
        <taxon>Malassezia</taxon>
    </lineage>
</organism>
<dbReference type="GO" id="GO:0005524">
    <property type="term" value="F:ATP binding"/>
    <property type="evidence" value="ECO:0007669"/>
    <property type="project" value="UniProtKB-UniRule"/>
</dbReference>
<evidence type="ECO:0000256" key="15">
    <source>
        <dbReference type="SAM" id="MobiDB-lite"/>
    </source>
</evidence>
<dbReference type="GO" id="GO:0090307">
    <property type="term" value="P:mitotic spindle assembly"/>
    <property type="evidence" value="ECO:0007669"/>
    <property type="project" value="UniProtKB-ARBA"/>
</dbReference>
<dbReference type="Pfam" id="PF04140">
    <property type="entry name" value="ICMT"/>
    <property type="match status" value="1"/>
</dbReference>
<dbReference type="PRINTS" id="PR00380">
    <property type="entry name" value="KINESINHEAVY"/>
</dbReference>
<dbReference type="GO" id="GO:0061673">
    <property type="term" value="C:mitotic spindle astral microtubule"/>
    <property type="evidence" value="ECO:0007669"/>
    <property type="project" value="UniProtKB-ARBA"/>
</dbReference>
<feature type="domain" description="Kinesin motor" evidence="16">
    <location>
        <begin position="259"/>
        <end position="651"/>
    </location>
</feature>
<dbReference type="VEuPathDB" id="FungiDB:DNF11_1305"/>
<evidence type="ECO:0000256" key="1">
    <source>
        <dbReference type="ARBA" id="ARBA00004141"/>
    </source>
</evidence>
<keyword evidence="14" id="KW-0489">Methyltransferase</keyword>
<feature type="compositionally biased region" description="Low complexity" evidence="15">
    <location>
        <begin position="1008"/>
        <end position="1022"/>
    </location>
</feature>
<keyword evidence="12" id="KW-0206">Cytoskeleton</keyword>
<evidence type="ECO:0000256" key="9">
    <source>
        <dbReference type="ARBA" id="ARBA00023054"/>
    </source>
</evidence>
<dbReference type="GO" id="GO:0008017">
    <property type="term" value="F:microtubule binding"/>
    <property type="evidence" value="ECO:0007669"/>
    <property type="project" value="InterPro"/>
</dbReference>
<dbReference type="Pfam" id="PF00225">
    <property type="entry name" value="Kinesin"/>
    <property type="match status" value="1"/>
</dbReference>
<keyword evidence="6 13" id="KW-0547">Nucleotide-binding</keyword>
<feature type="region of interest" description="Disordered" evidence="15">
    <location>
        <begin position="333"/>
        <end position="354"/>
    </location>
</feature>
<proteinExistence type="inferred from homology"/>
<dbReference type="PANTHER" id="PTHR47968:SF13">
    <property type="entry name" value="KINESIN-LIKE PROTEIN KIF19 ISOFORM X1"/>
    <property type="match status" value="1"/>
</dbReference>
<evidence type="ECO:0000256" key="14">
    <source>
        <dbReference type="RuleBase" id="RU362022"/>
    </source>
</evidence>
<dbReference type="PROSITE" id="PS51564">
    <property type="entry name" value="SAM_ICMT"/>
    <property type="match status" value="1"/>
</dbReference>
<reference evidence="17 18" key="1">
    <citation type="submission" date="2018-10" db="EMBL/GenBank/DDBJ databases">
        <title>Complete genome sequence of Malassezia restricta CBS 7877.</title>
        <authorList>
            <person name="Morand S.C."/>
            <person name="Bertignac M."/>
            <person name="Iltis A."/>
            <person name="Kolder I."/>
            <person name="Pirovano W."/>
            <person name="Jourdain R."/>
            <person name="Clavaud C."/>
        </authorList>
    </citation>
    <scope>NUCLEOTIDE SEQUENCE [LARGE SCALE GENOMIC DNA]</scope>
    <source>
        <strain evidence="17 18">CBS 7877</strain>
    </source>
</reference>
<dbReference type="InterPro" id="IPR007269">
    <property type="entry name" value="ICMT_MeTrfase"/>
</dbReference>
<dbReference type="InterPro" id="IPR025770">
    <property type="entry name" value="PPMT_MeTrfase"/>
</dbReference>
<evidence type="ECO:0000313" key="18">
    <source>
        <dbReference type="Proteomes" id="UP000269793"/>
    </source>
</evidence>
<dbReference type="InterPro" id="IPR019821">
    <property type="entry name" value="Kinesin_motor_CS"/>
</dbReference>
<sequence length="1082" mass="117708">MPWFFAAHPALIPRALAHPVGTIAATAFALGALAGVCAPGLWALVCGMLTYTPQRLAPLQVYLFAWSCFHVLEFVVTAYWNPTHLQSDSFLLQNGFEYVAAHAMGVLEYVLESAWAPTWKYVWCVQALGAVLIVSGQLLRSFAMIHASTNFSHALAQTKREDHVLVTTGVYAVARHPSYAGFFWWAVGTQIMLGNPVSLILFTVLLTRFFAQRIRVEEATLRAFFGDAYRSYAARTPRGVPLTESVRFGVVLATMADSSIQVVVRVRPLNEKEVSLLAPTDTSHAFQGDGGLAASPSKAQNAIAAMRSNYIRNIIAPVDDRVLVFDPVEPDMMRGGESSRTRSSLSHMQFHGNGRRPRDVRYAFDRVFPSSTQQREVYRDTVEPMLSGVLSGFNASVFAYGATGCGKTHTISGTPTDPGLIFLTMQGLYERIEAESSDFETNVRLSYLEIYNETIRDLLSETPTPAGRGLALREDAASKMSVVGITEHIPESPEQVLEMITEGNKRRTQSPTEANAVSSRSHAVLQVNVMRRPRTADTVEEMYSASLNIIDLAGSERASATSNQGIRMKEGANINRSLLALGSCINALCQSGTRGARSRHIPYRNSKLTRLLKFSLGGNCKTVMIACVSPSSAHYDETHNTLKYANQAKNIQTKVSRNLLHIDRHVAQYVQAIASLRAEVAELKDKLAHAPTESHAERDTQLEQARARLATSAAQAKEHVGSSTYAASFLAHATQQATQARLSAGPPEAEERILQGLWQKCEAAPEAGPWRVPTVPHHAPPLVAQHGPSAALYDAYHAKYAADVRAHANATAKEALEHLLLDVLSPRMVTLVQYAARAASALQQVCASDPVPTDVEKTLADGVAMLKDLTGADVPTTQVCASDPVPTDVEKTLADGVAMLKDLTGADVPTTVRRGPRPGALASPARFHRKSPRRRALRPPPKPAVDKAARAPRASLVPRPSIPRRSDRPAEAASKPRASLQPPLRMPVQAVPRASREIGPPSDPAPRQPASSSSPPTAAKPPAGEPPAPPHPPSARRGLFQRQFLARRQEQEEEEDDDDDDDDDDLLGDTPRSYPPLAHSTW</sequence>
<keyword evidence="18" id="KW-1185">Reference proteome</keyword>
<dbReference type="PROSITE" id="PS50067">
    <property type="entry name" value="KINESIN_MOTOR_2"/>
    <property type="match status" value="1"/>
</dbReference>
<evidence type="ECO:0000256" key="3">
    <source>
        <dbReference type="ARBA" id="ARBA00022490"/>
    </source>
</evidence>
<dbReference type="GO" id="GO:0008574">
    <property type="term" value="F:plus-end-directed microtubule motor activity"/>
    <property type="evidence" value="ECO:0007669"/>
    <property type="project" value="UniProtKB-ARBA"/>
</dbReference>
<evidence type="ECO:0000256" key="10">
    <source>
        <dbReference type="ARBA" id="ARBA00023136"/>
    </source>
</evidence>
<dbReference type="SMART" id="SM00129">
    <property type="entry name" value="KISc"/>
    <property type="match status" value="1"/>
</dbReference>